<evidence type="ECO:0000313" key="1">
    <source>
        <dbReference type="EMBL" id="APD89854.1"/>
    </source>
</evidence>
<name>A0AAC9NRR7_9ALTE</name>
<protein>
    <recommendedName>
        <fullName evidence="3">Glycosaminoglycan attachment site</fullName>
    </recommendedName>
</protein>
<dbReference type="Proteomes" id="UP000182101">
    <property type="component" value="Chromosome"/>
</dbReference>
<evidence type="ECO:0008006" key="3">
    <source>
        <dbReference type="Google" id="ProtNLM"/>
    </source>
</evidence>
<dbReference type="RefSeq" id="WP_071959182.1">
    <property type="nucleotide sequence ID" value="NZ_CP018024.1"/>
</dbReference>
<organism evidence="1 2">
    <name type="scientific">Alteromonas mediterranea</name>
    <dbReference type="NCBI Taxonomy" id="314275"/>
    <lineage>
        <taxon>Bacteria</taxon>
        <taxon>Pseudomonadati</taxon>
        <taxon>Pseudomonadota</taxon>
        <taxon>Gammaproteobacteria</taxon>
        <taxon>Alteromonadales</taxon>
        <taxon>Alteromonadaceae</taxon>
        <taxon>Alteromonas/Salinimonas group</taxon>
        <taxon>Alteromonas</taxon>
    </lineage>
</organism>
<proteinExistence type="predicted"/>
<sequence>MDLFKLAVKKERLHPLFKRIVSSKEYEPTIDVINNWSTGLMGRKKESKKFIQDFQLSFNSSLWELYLNKAFNDLGLTIDYSKESPDFNLHHRSGRVVNVEAVTSNNKDNLKPEYYLKESLSSASALSNDDFLDESTIKLAGKLKDKKDLFIGINNKKHPYHSLEHVKGNPFVIAVAPFDNHLSFSQNNIAINRVLYGINPPPPMGNGQKISHILNRNAQKIELGIFTNPNYKEVSAVIFSTTGMFGKAVVQAGLSNFVRATRYRQMEVNEFMKIEGPDMLGTSHKTIKPGHNVFSMRFINGNLVCGSDTYLYPSSEHKESHLDGLHIYYNPYASVPLDRDIFSAYEVTQNDYDVNTQEMVGNHNDGSLVSRQTFTSFA</sequence>
<accession>A0AAC9NRR7</accession>
<gene>
    <name evidence="1" type="ORF">BM524_08675</name>
</gene>
<dbReference type="AlphaFoldDB" id="A0AAC9NRR7"/>
<dbReference type="EMBL" id="CP018024">
    <property type="protein sequence ID" value="APD89854.1"/>
    <property type="molecule type" value="Genomic_DNA"/>
</dbReference>
<reference evidence="1 2" key="1">
    <citation type="submission" date="2016-11" db="EMBL/GenBank/DDBJ databases">
        <title>Networking in microbes: conjugative elements and plasmids in the genus Alteromonas.</title>
        <authorList>
            <person name="Lopez-Perez M."/>
            <person name="Ramon-Marco N."/>
            <person name="Rodriguez-Valera F."/>
        </authorList>
    </citation>
    <scope>NUCLEOTIDE SEQUENCE [LARGE SCALE GENOMIC DNA]</scope>
    <source>
        <strain evidence="1 2">CP48</strain>
    </source>
</reference>
<evidence type="ECO:0000313" key="2">
    <source>
        <dbReference type="Proteomes" id="UP000182101"/>
    </source>
</evidence>